<organism evidence="2 3">
    <name type="scientific">Snodgrassella alvi SCGC AB-598-J21</name>
    <dbReference type="NCBI Taxonomy" id="1385367"/>
    <lineage>
        <taxon>Bacteria</taxon>
        <taxon>Pseudomonadati</taxon>
        <taxon>Pseudomonadota</taxon>
        <taxon>Betaproteobacteria</taxon>
        <taxon>Neisseriales</taxon>
        <taxon>Neisseriaceae</taxon>
        <taxon>Snodgrassella</taxon>
    </lineage>
</organism>
<name>A0A074VCY5_9NEIS</name>
<accession>A0A074VCY5</accession>
<sequence>MTTVGAPHQQARKDLTMQHRRRLQIFQAAKRAAFYQHTQAVNGKEQTPENEKAIHNFEPVHQ</sequence>
<feature type="region of interest" description="Disordered" evidence="1">
    <location>
        <begin position="40"/>
        <end position="62"/>
    </location>
</feature>
<protein>
    <submittedName>
        <fullName evidence="2">Uncharacterized protein</fullName>
    </submittedName>
</protein>
<evidence type="ECO:0000313" key="3">
    <source>
        <dbReference type="Proteomes" id="UP000027644"/>
    </source>
</evidence>
<feature type="compositionally biased region" description="Basic and acidic residues" evidence="1">
    <location>
        <begin position="46"/>
        <end position="62"/>
    </location>
</feature>
<dbReference type="AlphaFoldDB" id="A0A074VCY5"/>
<proteinExistence type="predicted"/>
<dbReference type="EMBL" id="AVQL01000452">
    <property type="protein sequence ID" value="KEQ00320.1"/>
    <property type="molecule type" value="Genomic_DNA"/>
</dbReference>
<gene>
    <name evidence="2" type="ORF">SASC598J21_018610</name>
</gene>
<comment type="caution">
    <text evidence="2">The sequence shown here is derived from an EMBL/GenBank/DDBJ whole genome shotgun (WGS) entry which is preliminary data.</text>
</comment>
<evidence type="ECO:0000256" key="1">
    <source>
        <dbReference type="SAM" id="MobiDB-lite"/>
    </source>
</evidence>
<reference evidence="2 3" key="1">
    <citation type="journal article" date="2014" name="PLoS Genet.">
        <title>Hidden diversity in honey bee gut symbionts detected by single-cell genomics.</title>
        <authorList>
            <person name="Engel P."/>
            <person name="Stepanauskas R."/>
            <person name="Moran N."/>
        </authorList>
    </citation>
    <scope>NUCLEOTIDE SEQUENCE [LARGE SCALE GENOMIC DNA]</scope>
    <source>
        <strain evidence="2 3">SCGC AB-598-J21</strain>
    </source>
</reference>
<dbReference type="Proteomes" id="UP000027644">
    <property type="component" value="Unassembled WGS sequence"/>
</dbReference>
<evidence type="ECO:0000313" key="2">
    <source>
        <dbReference type="EMBL" id="KEQ00320.1"/>
    </source>
</evidence>